<reference evidence="1 2" key="1">
    <citation type="submission" date="2020-08" db="EMBL/GenBank/DDBJ databases">
        <title>Genomic Encyclopedia of Type Strains, Phase III (KMG-III): the genomes of soil and plant-associated and newly described type strains.</title>
        <authorList>
            <person name="Whitman W."/>
        </authorList>
    </citation>
    <scope>NUCLEOTIDE SEQUENCE [LARGE SCALE GENOMIC DNA]</scope>
    <source>
        <strain evidence="1 2">CECT 8571</strain>
    </source>
</reference>
<dbReference type="Proteomes" id="UP000559987">
    <property type="component" value="Unassembled WGS sequence"/>
</dbReference>
<accession>A0A839UHX0</accession>
<evidence type="ECO:0000313" key="1">
    <source>
        <dbReference type="EMBL" id="MBB3167083.1"/>
    </source>
</evidence>
<gene>
    <name evidence="1" type="ORF">FHS30_000259</name>
</gene>
<dbReference type="RefSeq" id="WP_183907502.1">
    <property type="nucleotide sequence ID" value="NZ_JACHXZ010000001.1"/>
</dbReference>
<name>A0A839UHX0_9GAMM</name>
<protein>
    <submittedName>
        <fullName evidence="1">Pimeloyl-ACP methyl ester carboxylesterase</fullName>
    </submittedName>
</protein>
<dbReference type="SUPFAM" id="SSF53474">
    <property type="entry name" value="alpha/beta-Hydrolases"/>
    <property type="match status" value="1"/>
</dbReference>
<dbReference type="EMBL" id="JACHXZ010000001">
    <property type="protein sequence ID" value="MBB3167083.1"/>
    <property type="molecule type" value="Genomic_DNA"/>
</dbReference>
<evidence type="ECO:0000313" key="2">
    <source>
        <dbReference type="Proteomes" id="UP000559987"/>
    </source>
</evidence>
<dbReference type="PANTHER" id="PTHR35560">
    <property type="entry name" value="BLL0132 PROTEIN"/>
    <property type="match status" value="1"/>
</dbReference>
<dbReference type="InterPro" id="IPR029058">
    <property type="entry name" value="AB_hydrolase_fold"/>
</dbReference>
<dbReference type="AlphaFoldDB" id="A0A839UHX0"/>
<dbReference type="PANTHER" id="PTHR35560:SF3">
    <property type="entry name" value="PEPTIDASE S9 PROLYL OLIGOPEPTIDASE CATALYTIC DOMAIN-CONTAINING PROTEIN"/>
    <property type="match status" value="1"/>
</dbReference>
<sequence length="303" mass="34076">MKLIKWALTSILLSVAILASLGYIYLYVMPKGPDRTEVSTIPSGKDSFVINAYRHTDRKTIRVWTYKPEKWAQDKPILFIMHGMSRNAESYLDAWSDIADQKGLMLIAPEFESKFYKVITNDYQEGNVRSYFGWSNPEDEWAFTVIENIFDYVNSTNGLSISSYDIFGHSAGGQFVQRMIALKPDARIRKAIAANAGSYAFMSNTVPYPYGLDSVKHNLDKSFEKQLVILLGELDNNAQQGKLDQTSAATNQGADRLERGKNFFLSSQATATERGTAFSWSLQLVPNVGHNYKKMSEVAATLL</sequence>
<dbReference type="Gene3D" id="3.40.50.1820">
    <property type="entry name" value="alpha/beta hydrolase"/>
    <property type="match status" value="1"/>
</dbReference>
<comment type="caution">
    <text evidence="1">The sequence shown here is derived from an EMBL/GenBank/DDBJ whole genome shotgun (WGS) entry which is preliminary data.</text>
</comment>
<organism evidence="1 2">
    <name type="scientific">Simiduia aestuariiviva</name>
    <dbReference type="NCBI Taxonomy" id="1510459"/>
    <lineage>
        <taxon>Bacteria</taxon>
        <taxon>Pseudomonadati</taxon>
        <taxon>Pseudomonadota</taxon>
        <taxon>Gammaproteobacteria</taxon>
        <taxon>Cellvibrionales</taxon>
        <taxon>Cellvibrionaceae</taxon>
        <taxon>Simiduia</taxon>
    </lineage>
</organism>
<proteinExistence type="predicted"/>
<keyword evidence="2" id="KW-1185">Reference proteome</keyword>